<accession>A0A382JVQ0</accession>
<evidence type="ECO:0000259" key="1">
    <source>
        <dbReference type="Pfam" id="PF19078"/>
    </source>
</evidence>
<feature type="non-terminal residue" evidence="2">
    <location>
        <position position="1"/>
    </location>
</feature>
<feature type="non-terminal residue" evidence="2">
    <location>
        <position position="433"/>
    </location>
</feature>
<dbReference type="AlphaFoldDB" id="A0A382JVQ0"/>
<protein>
    <recommendedName>
        <fullName evidence="1">Bacterial Ig-like domain-containing protein</fullName>
    </recommendedName>
</protein>
<proteinExistence type="predicted"/>
<dbReference type="InterPro" id="IPR044048">
    <property type="entry name" value="Big_12"/>
</dbReference>
<reference evidence="2" key="1">
    <citation type="submission" date="2018-05" db="EMBL/GenBank/DDBJ databases">
        <authorList>
            <person name="Lanie J.A."/>
            <person name="Ng W.-L."/>
            <person name="Kazmierczak K.M."/>
            <person name="Andrzejewski T.M."/>
            <person name="Davidsen T.M."/>
            <person name="Wayne K.J."/>
            <person name="Tettelin H."/>
            <person name="Glass J.I."/>
            <person name="Rusch D."/>
            <person name="Podicherti R."/>
            <person name="Tsui H.-C.T."/>
            <person name="Winkler M.E."/>
        </authorList>
    </citation>
    <scope>NUCLEOTIDE SEQUENCE</scope>
</reference>
<sequence>ISSFVIDTTFPTVSSVAITDAEGIQNNILNAGDNVSVTATFSEVVIVDNSSSNPTITLAVGSDNRTATYASGDNSTDLVFRYTIQSGDNDTNGISIRENALDNNSSTIRDRAGNIATDFTHSAVDNNSSYKVYATTFTVDNFTMSDTELKIGDNATVTLVFSEAVILFNSDDDITADNGSLSTMTSDDNITWTGTFTPAINAEDDNNTLSLANNSYTDTAGNIGPAETTANYEIDTLAPTVSSVLITGQDGRQNYFLNAGDNVSVTATFREAVIVDNSSSNPTITLAVGSDNRTATYTSGDNSTALVFRYTIQSGDTDTNGISIRENTLDNNSSTIMDRAGNIATDITHSAVDNNSSYKVDTTAPSVDNFTMSDTELKIGDNATVTLVFSEAVISFSSAADITSPNGLLSTMTSNDNRTWTGTFTPTDDREDD</sequence>
<gene>
    <name evidence="2" type="ORF">METZ01_LOCUS268147</name>
</gene>
<feature type="domain" description="Bacterial Ig-like" evidence="1">
    <location>
        <begin position="361"/>
        <end position="432"/>
    </location>
</feature>
<organism evidence="2">
    <name type="scientific">marine metagenome</name>
    <dbReference type="NCBI Taxonomy" id="408172"/>
    <lineage>
        <taxon>unclassified sequences</taxon>
        <taxon>metagenomes</taxon>
        <taxon>ecological metagenomes</taxon>
    </lineage>
</organism>
<dbReference type="Pfam" id="PF19078">
    <property type="entry name" value="Big_12"/>
    <property type="match status" value="2"/>
</dbReference>
<name>A0A382JVQ0_9ZZZZ</name>
<feature type="domain" description="Bacterial Ig-like" evidence="1">
    <location>
        <begin position="142"/>
        <end position="234"/>
    </location>
</feature>
<dbReference type="EMBL" id="UINC01076278">
    <property type="protein sequence ID" value="SVC15293.1"/>
    <property type="molecule type" value="Genomic_DNA"/>
</dbReference>
<evidence type="ECO:0000313" key="2">
    <source>
        <dbReference type="EMBL" id="SVC15293.1"/>
    </source>
</evidence>